<gene>
    <name evidence="1" type="ORF">SCF082_LOCUS22860</name>
</gene>
<dbReference type="Proteomes" id="UP001642464">
    <property type="component" value="Unassembled WGS sequence"/>
</dbReference>
<name>A0ABP0LKX9_9DINO</name>
<protein>
    <submittedName>
        <fullName evidence="1">Membrane protein C24H6.13</fullName>
    </submittedName>
</protein>
<reference evidence="1 2" key="1">
    <citation type="submission" date="2024-02" db="EMBL/GenBank/DDBJ databases">
        <authorList>
            <person name="Chen Y."/>
            <person name="Shah S."/>
            <person name="Dougan E. K."/>
            <person name="Thang M."/>
            <person name="Chan C."/>
        </authorList>
    </citation>
    <scope>NUCLEOTIDE SEQUENCE [LARGE SCALE GENOMIC DNA]</scope>
</reference>
<keyword evidence="2" id="KW-1185">Reference proteome</keyword>
<organism evidence="1 2">
    <name type="scientific">Durusdinium trenchii</name>
    <dbReference type="NCBI Taxonomy" id="1381693"/>
    <lineage>
        <taxon>Eukaryota</taxon>
        <taxon>Sar</taxon>
        <taxon>Alveolata</taxon>
        <taxon>Dinophyceae</taxon>
        <taxon>Suessiales</taxon>
        <taxon>Symbiodiniaceae</taxon>
        <taxon>Durusdinium</taxon>
    </lineage>
</organism>
<sequence>MSMRVYGRVNMTGEGATIRLEALASAMVTVHAQLGLPTGVDRGCHGGLEEENAQLRRAIAEDDCKPCSRAVKSITLLFDIHLGIENCGEPAAIGERVSIADLKRILTADEDGTVESRHTSIFIFTASALYLRLPTENKEAAERVPSAARPSQELAQSDANGMATLEALVKDSEEALMEVEECNDGPDVFEDTVADEEDMAKRLRDLRKSWVEERDTKIVFGTGTVWKDVEADEATFDKKDLGRDANPVEWEALASPQAQVGTATLRAKVRSAQYEYWQMGKDLWAHTVGFQTSQALALHL</sequence>
<proteinExistence type="predicted"/>
<comment type="caution">
    <text evidence="1">The sequence shown here is derived from an EMBL/GenBank/DDBJ whole genome shotgun (WGS) entry which is preliminary data.</text>
</comment>
<dbReference type="EMBL" id="CAXAMM010016524">
    <property type="protein sequence ID" value="CAK9038992.1"/>
    <property type="molecule type" value="Genomic_DNA"/>
</dbReference>
<accession>A0ABP0LKX9</accession>
<evidence type="ECO:0000313" key="1">
    <source>
        <dbReference type="EMBL" id="CAK9038992.1"/>
    </source>
</evidence>
<evidence type="ECO:0000313" key="2">
    <source>
        <dbReference type="Proteomes" id="UP001642464"/>
    </source>
</evidence>